<dbReference type="Proteomes" id="UP000307244">
    <property type="component" value="Unassembled WGS sequence"/>
</dbReference>
<feature type="transmembrane region" description="Helical" evidence="1">
    <location>
        <begin position="340"/>
        <end position="358"/>
    </location>
</feature>
<gene>
    <name evidence="3" type="ORF">FA047_09505</name>
</gene>
<dbReference type="InterPro" id="IPR050491">
    <property type="entry name" value="AmpC-like"/>
</dbReference>
<dbReference type="EMBL" id="SWBQ01000002">
    <property type="protein sequence ID" value="TKC07472.1"/>
    <property type="molecule type" value="Genomic_DNA"/>
</dbReference>
<evidence type="ECO:0000256" key="1">
    <source>
        <dbReference type="SAM" id="Phobius"/>
    </source>
</evidence>
<dbReference type="PANTHER" id="PTHR46825">
    <property type="entry name" value="D-ALANYL-D-ALANINE-CARBOXYPEPTIDASE/ENDOPEPTIDASE AMPH"/>
    <property type="match status" value="1"/>
</dbReference>
<name>A0A4U1CKV6_9SPHI</name>
<sequence>MKQILFILTFFLNQYICLAQTNYKKQNDSAEVFIQQTIKDLNVSGLAVAVIKDGKVLKMSCYGKANYDWNLKIDAHTNFQIASTTKLLTSTLVMKSLYNKKFALDDLVSNYVENAPNSWQGMKIRHLLNHTSGIRDFKGDRYTSTDKVVNSLKDSTLAYPTGTKQAYMSGDFTILLHILEKIYKMPYPEILRTEITNPLRMKDGAFDRERMVSEWMETDSVHNKASTYYVKNGKRIPYKFFYPQFTYTAGGYFASLTDLVNWAIGIDEEILFPSVFEKSIAYKADTVGTTKSGFSQIGLSIGDFNGMRFGGHSGGPALGDVLRFPDEKITIIILSNDGELLPYFAPAILTFYVPGLFFERKVTKFKRTQALK</sequence>
<comment type="caution">
    <text evidence="3">The sequence shown here is derived from an EMBL/GenBank/DDBJ whole genome shotgun (WGS) entry which is preliminary data.</text>
</comment>
<organism evidence="3 4">
    <name type="scientific">Pedobacter frigoris</name>
    <dbReference type="NCBI Taxonomy" id="2571272"/>
    <lineage>
        <taxon>Bacteria</taxon>
        <taxon>Pseudomonadati</taxon>
        <taxon>Bacteroidota</taxon>
        <taxon>Sphingobacteriia</taxon>
        <taxon>Sphingobacteriales</taxon>
        <taxon>Sphingobacteriaceae</taxon>
        <taxon>Pedobacter</taxon>
    </lineage>
</organism>
<accession>A0A4U1CKV6</accession>
<protein>
    <submittedName>
        <fullName evidence="3">Beta-lactamase family protein</fullName>
    </submittedName>
</protein>
<dbReference type="Pfam" id="PF00144">
    <property type="entry name" value="Beta-lactamase"/>
    <property type="match status" value="1"/>
</dbReference>
<evidence type="ECO:0000313" key="3">
    <source>
        <dbReference type="EMBL" id="TKC07472.1"/>
    </source>
</evidence>
<dbReference type="RefSeq" id="WP_136835792.1">
    <property type="nucleotide sequence ID" value="NZ_SWBQ01000002.1"/>
</dbReference>
<keyword evidence="1" id="KW-1133">Transmembrane helix</keyword>
<reference evidence="3 4" key="1">
    <citation type="submission" date="2019-04" db="EMBL/GenBank/DDBJ databases">
        <title>Pedobacter sp. RP-3-15 sp. nov., isolated from Arctic soil.</title>
        <authorList>
            <person name="Dahal R.H."/>
            <person name="Kim D.-U."/>
        </authorList>
    </citation>
    <scope>NUCLEOTIDE SEQUENCE [LARGE SCALE GENOMIC DNA]</scope>
    <source>
        <strain evidence="3 4">RP-3-15</strain>
    </source>
</reference>
<dbReference type="AlphaFoldDB" id="A0A4U1CKV6"/>
<dbReference type="PANTHER" id="PTHR46825:SF9">
    <property type="entry name" value="BETA-LACTAMASE-RELATED DOMAIN-CONTAINING PROTEIN"/>
    <property type="match status" value="1"/>
</dbReference>
<dbReference type="SUPFAM" id="SSF56601">
    <property type="entry name" value="beta-lactamase/transpeptidase-like"/>
    <property type="match status" value="1"/>
</dbReference>
<keyword evidence="4" id="KW-1185">Reference proteome</keyword>
<keyword evidence="1" id="KW-0812">Transmembrane</keyword>
<keyword evidence="1" id="KW-0472">Membrane</keyword>
<evidence type="ECO:0000259" key="2">
    <source>
        <dbReference type="Pfam" id="PF00144"/>
    </source>
</evidence>
<dbReference type="InterPro" id="IPR001466">
    <property type="entry name" value="Beta-lactam-related"/>
</dbReference>
<dbReference type="OrthoDB" id="9793489at2"/>
<proteinExistence type="predicted"/>
<feature type="domain" description="Beta-lactamase-related" evidence="2">
    <location>
        <begin position="34"/>
        <end position="340"/>
    </location>
</feature>
<dbReference type="Gene3D" id="3.40.710.10">
    <property type="entry name" value="DD-peptidase/beta-lactamase superfamily"/>
    <property type="match status" value="1"/>
</dbReference>
<dbReference type="InterPro" id="IPR012338">
    <property type="entry name" value="Beta-lactam/transpept-like"/>
</dbReference>
<evidence type="ECO:0000313" key="4">
    <source>
        <dbReference type="Proteomes" id="UP000307244"/>
    </source>
</evidence>